<dbReference type="RefSeq" id="WP_230004883.1">
    <property type="nucleotide sequence ID" value="NZ_CP087134.1"/>
</dbReference>
<protein>
    <submittedName>
        <fullName evidence="2">DUF4062 domain-containing protein</fullName>
    </submittedName>
</protein>
<evidence type="ECO:0000313" key="3">
    <source>
        <dbReference type="Proteomes" id="UP001273350"/>
    </source>
</evidence>
<dbReference type="Proteomes" id="UP001273350">
    <property type="component" value="Unassembled WGS sequence"/>
</dbReference>
<sequence length="177" mass="20583">MVSKLKIMVSSTVYGSESDLDQIKYILENFGYEVIMSKEGNIYVPIGSNPEAACLKAVENCDLFLGIIFPRYGSGITHKEFEKAVELDKPRWFVTHKYIEYTRKLMHQFMHAEDGKRNGFDIKSTSVLDSVKVVDMYNIARKDWRQPFFNTSEIHLFISTQFHDISLRKKALQNRTK</sequence>
<keyword evidence="3" id="KW-1185">Reference proteome</keyword>
<gene>
    <name evidence="2" type="ORF">SGQ83_22280</name>
</gene>
<organism evidence="2 3">
    <name type="scientific">Flavobacterium cupriresistens</name>
    <dbReference type="NCBI Taxonomy" id="2893885"/>
    <lineage>
        <taxon>Bacteria</taxon>
        <taxon>Pseudomonadati</taxon>
        <taxon>Bacteroidota</taxon>
        <taxon>Flavobacteriia</taxon>
        <taxon>Flavobacteriales</taxon>
        <taxon>Flavobacteriaceae</taxon>
        <taxon>Flavobacterium</taxon>
    </lineage>
</organism>
<name>A0ABU4RJZ7_9FLAO</name>
<feature type="domain" description="DUF4062" evidence="1">
    <location>
        <begin position="6"/>
        <end position="84"/>
    </location>
</feature>
<dbReference type="Pfam" id="PF13271">
    <property type="entry name" value="DUF4062"/>
    <property type="match status" value="1"/>
</dbReference>
<comment type="caution">
    <text evidence="2">The sequence shown here is derived from an EMBL/GenBank/DDBJ whole genome shotgun (WGS) entry which is preliminary data.</text>
</comment>
<reference evidence="2 3" key="1">
    <citation type="submission" date="2023-11" db="EMBL/GenBank/DDBJ databases">
        <title>Unpublished Manusciprt.</title>
        <authorList>
            <person name="Saticioglu I.B."/>
            <person name="Ay H."/>
            <person name="Ajmi N."/>
            <person name="Altun S."/>
            <person name="Duman M."/>
        </authorList>
    </citation>
    <scope>NUCLEOTIDE SEQUENCE [LARGE SCALE GENOMIC DNA]</scope>
    <source>
        <strain evidence="2 3">Fl-318</strain>
    </source>
</reference>
<evidence type="ECO:0000259" key="1">
    <source>
        <dbReference type="Pfam" id="PF13271"/>
    </source>
</evidence>
<evidence type="ECO:0000313" key="2">
    <source>
        <dbReference type="EMBL" id="MDX6192084.1"/>
    </source>
</evidence>
<proteinExistence type="predicted"/>
<accession>A0ABU4RJZ7</accession>
<dbReference type="InterPro" id="IPR025139">
    <property type="entry name" value="DUF4062"/>
</dbReference>
<dbReference type="EMBL" id="JAWXVI010000019">
    <property type="protein sequence ID" value="MDX6192084.1"/>
    <property type="molecule type" value="Genomic_DNA"/>
</dbReference>